<reference evidence="6" key="1">
    <citation type="journal article" date="2023" name="Plant J.">
        <title>Genome sequences and population genomics provide insights into the demographic history, inbreeding, and mutation load of two 'living fossil' tree species of Dipteronia.</title>
        <authorList>
            <person name="Feng Y."/>
            <person name="Comes H.P."/>
            <person name="Chen J."/>
            <person name="Zhu S."/>
            <person name="Lu R."/>
            <person name="Zhang X."/>
            <person name="Li P."/>
            <person name="Qiu J."/>
            <person name="Olsen K.M."/>
            <person name="Qiu Y."/>
        </authorList>
    </citation>
    <scope>NUCLEOTIDE SEQUENCE</scope>
    <source>
        <strain evidence="6">NBL</strain>
    </source>
</reference>
<evidence type="ECO:0000313" key="7">
    <source>
        <dbReference type="Proteomes" id="UP001281410"/>
    </source>
</evidence>
<feature type="domain" description="Squalene cyclase N-terminal" evidence="5">
    <location>
        <begin position="84"/>
        <end position="165"/>
    </location>
</feature>
<dbReference type="GO" id="GO:0005811">
    <property type="term" value="C:lipid droplet"/>
    <property type="evidence" value="ECO:0007669"/>
    <property type="project" value="InterPro"/>
</dbReference>
<dbReference type="AlphaFoldDB" id="A0AAE0AKK3"/>
<dbReference type="GO" id="GO:0042300">
    <property type="term" value="F:beta-amyrin synthase activity"/>
    <property type="evidence" value="ECO:0007669"/>
    <property type="project" value="UniProtKB-ARBA"/>
</dbReference>
<keyword evidence="7" id="KW-1185">Reference proteome</keyword>
<accession>A0AAE0AKK3</accession>
<keyword evidence="3" id="KW-0413">Isomerase</keyword>
<dbReference type="InterPro" id="IPR032697">
    <property type="entry name" value="SQ_cyclase_N"/>
</dbReference>
<dbReference type="PANTHER" id="PTHR11764:SF58">
    <property type="entry name" value="BETA-AMYRIN SYNTHASE-RELATED"/>
    <property type="match status" value="1"/>
</dbReference>
<dbReference type="InterPro" id="IPR032696">
    <property type="entry name" value="SQ_cyclase_C"/>
</dbReference>
<evidence type="ECO:0000313" key="6">
    <source>
        <dbReference type="EMBL" id="KAK3219102.1"/>
    </source>
</evidence>
<evidence type="ECO:0000259" key="5">
    <source>
        <dbReference type="Pfam" id="PF13249"/>
    </source>
</evidence>
<evidence type="ECO:0000256" key="3">
    <source>
        <dbReference type="ARBA" id="ARBA00023235"/>
    </source>
</evidence>
<dbReference type="Gene3D" id="1.50.10.20">
    <property type="match status" value="3"/>
</dbReference>
<dbReference type="SUPFAM" id="SSF48239">
    <property type="entry name" value="Terpenoid cyclases/Protein prenyltransferases"/>
    <property type="match status" value="1"/>
</dbReference>
<keyword evidence="2" id="KW-0677">Repeat</keyword>
<dbReference type="EMBL" id="JANJYJ010000004">
    <property type="protein sequence ID" value="KAK3219102.1"/>
    <property type="molecule type" value="Genomic_DNA"/>
</dbReference>
<dbReference type="GO" id="GO:0016104">
    <property type="term" value="P:triterpenoid biosynthetic process"/>
    <property type="evidence" value="ECO:0007669"/>
    <property type="project" value="InterPro"/>
</dbReference>
<name>A0AAE0AKK3_9ROSI</name>
<dbReference type="Pfam" id="PF13249">
    <property type="entry name" value="SQHop_cyclase_N"/>
    <property type="match status" value="1"/>
</dbReference>
<evidence type="ECO:0000259" key="4">
    <source>
        <dbReference type="Pfam" id="PF13243"/>
    </source>
</evidence>
<evidence type="ECO:0000256" key="1">
    <source>
        <dbReference type="ARBA" id="ARBA00009755"/>
    </source>
</evidence>
<evidence type="ECO:0008006" key="8">
    <source>
        <dbReference type="Google" id="ProtNLM"/>
    </source>
</evidence>
<organism evidence="6 7">
    <name type="scientific">Dipteronia sinensis</name>
    <dbReference type="NCBI Taxonomy" id="43782"/>
    <lineage>
        <taxon>Eukaryota</taxon>
        <taxon>Viridiplantae</taxon>
        <taxon>Streptophyta</taxon>
        <taxon>Embryophyta</taxon>
        <taxon>Tracheophyta</taxon>
        <taxon>Spermatophyta</taxon>
        <taxon>Magnoliopsida</taxon>
        <taxon>eudicotyledons</taxon>
        <taxon>Gunneridae</taxon>
        <taxon>Pentapetalae</taxon>
        <taxon>rosids</taxon>
        <taxon>malvids</taxon>
        <taxon>Sapindales</taxon>
        <taxon>Sapindaceae</taxon>
        <taxon>Hippocastanoideae</taxon>
        <taxon>Acereae</taxon>
        <taxon>Dipteronia</taxon>
    </lineage>
</organism>
<dbReference type="InterPro" id="IPR008930">
    <property type="entry name" value="Terpenoid_cyclase/PrenylTrfase"/>
</dbReference>
<dbReference type="PANTHER" id="PTHR11764">
    <property type="entry name" value="TERPENE CYCLASE/MUTASE FAMILY MEMBER"/>
    <property type="match status" value="1"/>
</dbReference>
<dbReference type="Proteomes" id="UP001281410">
    <property type="component" value="Unassembled WGS sequence"/>
</dbReference>
<comment type="similarity">
    <text evidence="1">Belongs to the terpene cyclase/mutase family.</text>
</comment>
<dbReference type="InterPro" id="IPR018333">
    <property type="entry name" value="Squalene_cyclase"/>
</dbReference>
<gene>
    <name evidence="6" type="ORF">Dsin_013072</name>
</gene>
<comment type="caution">
    <text evidence="6">The sequence shown here is derived from an EMBL/GenBank/DDBJ whole genome shotgun (WGS) entry which is preliminary data.</text>
</comment>
<evidence type="ECO:0000256" key="2">
    <source>
        <dbReference type="ARBA" id="ARBA00022737"/>
    </source>
</evidence>
<proteinExistence type="inferred from homology"/>
<protein>
    <recommendedName>
        <fullName evidence="8">Squalene cyclase N-terminal domain-containing protein</fullName>
    </recommendedName>
</protein>
<sequence length="372" mass="42460">MWRLRIAEGEDSPYLWSTNNYAGRQVWEFDHDYVPSPEELAEIEEARENFTKNRHRVQGDSDLFWRFQIFVLYAVVHLNSVISPLHREELLRYMYNHQREDGGWGLHVESTVSSMYGTVYYYVVMRLLGLAPDDGQNNALARARKWILDRGGLTYVPSWGKIWLTVRFCDPITPLIEELRNELLTQPYSEINWWGIAIYLQSQAWDACLAMEALLAANLTDEIRPTLAKGFEFLKKSQIRDNPPGLTAAGKTFDNSLAIRRGVDFLLKTQLEDGGWGESSLSCINMIYTPLEGNRSNLAQTALGVSGLIHAGQAERDPTPIHCGAKLLINSQLENGDYPQQEITGVFMKTGVLHYTLYRNIFPLAALTQYCM</sequence>
<dbReference type="Pfam" id="PF13243">
    <property type="entry name" value="SQHop_cyclase_C"/>
    <property type="match status" value="1"/>
</dbReference>
<feature type="domain" description="Squalene cyclase C-terminal" evidence="4">
    <location>
        <begin position="245"/>
        <end position="370"/>
    </location>
</feature>